<dbReference type="AlphaFoldDB" id="A0A1I0T505"/>
<evidence type="ECO:0000313" key="2">
    <source>
        <dbReference type="EMBL" id="SFA46865.1"/>
    </source>
</evidence>
<dbReference type="Gene3D" id="2.60.40.790">
    <property type="match status" value="1"/>
</dbReference>
<accession>A0A1I0T505</accession>
<dbReference type="EMBL" id="FOJS01000013">
    <property type="protein sequence ID" value="SFA46865.1"/>
    <property type="molecule type" value="Genomic_DNA"/>
</dbReference>
<dbReference type="CDD" id="cd06464">
    <property type="entry name" value="ACD_sHsps-like"/>
    <property type="match status" value="1"/>
</dbReference>
<name>A0A1I0T505_9BACL</name>
<sequence length="128" mass="15002">MENGKKTEQNELRKWLDLLCGESFACELDEKTFRIDVFETDSHYIIEAELPGCLKEQLAVICETNAIIIQIHKEKAFYKQRIVPLPFSLQHKQICAYFSAPTLEIHISKDESTNDTNRYTIMINERNY</sequence>
<dbReference type="RefSeq" id="WP_090948970.1">
    <property type="nucleotide sequence ID" value="NZ_FOJS01000013.1"/>
</dbReference>
<evidence type="ECO:0000259" key="1">
    <source>
        <dbReference type="Pfam" id="PF17886"/>
    </source>
</evidence>
<keyword evidence="2" id="KW-0946">Virion</keyword>
<gene>
    <name evidence="2" type="ORF">SAMN05192569_101326</name>
</gene>
<dbReference type="Pfam" id="PF17886">
    <property type="entry name" value="ArsA_HSP20"/>
    <property type="match status" value="1"/>
</dbReference>
<dbReference type="InterPro" id="IPR040612">
    <property type="entry name" value="ArsA_HSP20-like"/>
</dbReference>
<protein>
    <submittedName>
        <fullName evidence="2">Spore coat protein M</fullName>
    </submittedName>
</protein>
<dbReference type="SUPFAM" id="SSF49764">
    <property type="entry name" value="HSP20-like chaperones"/>
    <property type="match status" value="1"/>
</dbReference>
<dbReference type="OrthoDB" id="2942082at2"/>
<proteinExistence type="predicted"/>
<dbReference type="STRING" id="186116.SAMN05192569_101326"/>
<keyword evidence="2" id="KW-0167">Capsid protein</keyword>
<feature type="domain" description="ArsA HSP20-like" evidence="1">
    <location>
        <begin position="41"/>
        <end position="106"/>
    </location>
</feature>
<reference evidence="3" key="1">
    <citation type="submission" date="2016-10" db="EMBL/GenBank/DDBJ databases">
        <authorList>
            <person name="Varghese N."/>
            <person name="Submissions S."/>
        </authorList>
    </citation>
    <scope>NUCLEOTIDE SEQUENCE [LARGE SCALE GENOMIC DNA]</scope>
    <source>
        <strain evidence="3">M1</strain>
    </source>
</reference>
<evidence type="ECO:0000313" key="3">
    <source>
        <dbReference type="Proteomes" id="UP000198650"/>
    </source>
</evidence>
<dbReference type="InterPro" id="IPR008978">
    <property type="entry name" value="HSP20-like_chaperone"/>
</dbReference>
<dbReference type="Proteomes" id="UP000198650">
    <property type="component" value="Unassembled WGS sequence"/>
</dbReference>
<keyword evidence="3" id="KW-1185">Reference proteome</keyword>
<organism evidence="2 3">
    <name type="scientific">Parageobacillus thermantarcticus</name>
    <dbReference type="NCBI Taxonomy" id="186116"/>
    <lineage>
        <taxon>Bacteria</taxon>
        <taxon>Bacillati</taxon>
        <taxon>Bacillota</taxon>
        <taxon>Bacilli</taxon>
        <taxon>Bacillales</taxon>
        <taxon>Anoxybacillaceae</taxon>
        <taxon>Parageobacillus</taxon>
    </lineage>
</organism>